<reference evidence="3" key="1">
    <citation type="submission" date="2021-07" db="EMBL/GenBank/DDBJ databases">
        <title>Elsinoe batatas strain:CRI-CJ2 Genome sequencing and assembly.</title>
        <authorList>
            <person name="Huang L."/>
        </authorList>
    </citation>
    <scope>NUCLEOTIDE SEQUENCE</scope>
    <source>
        <strain evidence="3">CRI-CJ2</strain>
    </source>
</reference>
<dbReference type="EMBL" id="JAESVG020000007">
    <property type="protein sequence ID" value="KAG8625977.1"/>
    <property type="molecule type" value="Genomic_DNA"/>
</dbReference>
<organism evidence="3 4">
    <name type="scientific">Elsinoe batatas</name>
    <dbReference type="NCBI Taxonomy" id="2601811"/>
    <lineage>
        <taxon>Eukaryota</taxon>
        <taxon>Fungi</taxon>
        <taxon>Dikarya</taxon>
        <taxon>Ascomycota</taxon>
        <taxon>Pezizomycotina</taxon>
        <taxon>Dothideomycetes</taxon>
        <taxon>Dothideomycetidae</taxon>
        <taxon>Myriangiales</taxon>
        <taxon>Elsinoaceae</taxon>
        <taxon>Elsinoe</taxon>
    </lineage>
</organism>
<dbReference type="OrthoDB" id="10361726at2759"/>
<feature type="compositionally biased region" description="Basic and acidic residues" evidence="1">
    <location>
        <begin position="99"/>
        <end position="118"/>
    </location>
</feature>
<dbReference type="AlphaFoldDB" id="A0A8K0KYQ2"/>
<feature type="signal peptide" evidence="2">
    <location>
        <begin position="1"/>
        <end position="22"/>
    </location>
</feature>
<keyword evidence="2" id="KW-0732">Signal</keyword>
<protein>
    <recommendedName>
        <fullName evidence="5">Secreted protein</fullName>
    </recommendedName>
</protein>
<proteinExistence type="predicted"/>
<sequence length="124" mass="13425">MVSLNPIRLLVSLLFYSAIVIASSTTRWKIGTNLTAFGAYFCRGGGAHEMATAWDPCSQQGRTAVCVLASSGAVAKHVLFFEGGYLTVERLREVEDRIIDHQTSETSPKEGQGDESIGRRVACS</sequence>
<evidence type="ECO:0000313" key="3">
    <source>
        <dbReference type="EMBL" id="KAG8625977.1"/>
    </source>
</evidence>
<evidence type="ECO:0000256" key="1">
    <source>
        <dbReference type="SAM" id="MobiDB-lite"/>
    </source>
</evidence>
<evidence type="ECO:0000313" key="4">
    <source>
        <dbReference type="Proteomes" id="UP000809789"/>
    </source>
</evidence>
<accession>A0A8K0KYQ2</accession>
<dbReference type="Proteomes" id="UP000809789">
    <property type="component" value="Unassembled WGS sequence"/>
</dbReference>
<comment type="caution">
    <text evidence="3">The sequence shown here is derived from an EMBL/GenBank/DDBJ whole genome shotgun (WGS) entry which is preliminary data.</text>
</comment>
<evidence type="ECO:0000256" key="2">
    <source>
        <dbReference type="SAM" id="SignalP"/>
    </source>
</evidence>
<gene>
    <name evidence="3" type="ORF">KVT40_006378</name>
</gene>
<feature type="region of interest" description="Disordered" evidence="1">
    <location>
        <begin position="99"/>
        <end position="124"/>
    </location>
</feature>
<feature type="chain" id="PRO_5035446624" description="Secreted protein" evidence="2">
    <location>
        <begin position="23"/>
        <end position="124"/>
    </location>
</feature>
<keyword evidence="4" id="KW-1185">Reference proteome</keyword>
<name>A0A8K0KYQ2_9PEZI</name>
<evidence type="ECO:0008006" key="5">
    <source>
        <dbReference type="Google" id="ProtNLM"/>
    </source>
</evidence>